<dbReference type="GO" id="GO:0050660">
    <property type="term" value="F:flavin adenine dinucleotide binding"/>
    <property type="evidence" value="ECO:0007669"/>
    <property type="project" value="InterPro"/>
</dbReference>
<evidence type="ECO:0000256" key="10">
    <source>
        <dbReference type="ARBA" id="ARBA00023235"/>
    </source>
</evidence>
<comment type="similarity">
    <text evidence="2">Belongs to the GMC oxidoreductase family.</text>
</comment>
<dbReference type="PANTHER" id="PTHR47470:SF1">
    <property type="entry name" value="FAD-DEPENDENT OXIDOREDUCTASE 2 FAD BINDING DOMAIN-CONTAINING PROTEIN"/>
    <property type="match status" value="1"/>
</dbReference>
<dbReference type="EMBL" id="BMJY01000009">
    <property type="protein sequence ID" value="GGH45863.1"/>
    <property type="molecule type" value="Genomic_DNA"/>
</dbReference>
<keyword evidence="3" id="KW-0153">Cholesterol metabolism</keyword>
<comment type="cofactor">
    <cofactor evidence="1">
        <name>FAD</name>
        <dbReference type="ChEBI" id="CHEBI:57692"/>
    </cofactor>
</comment>
<feature type="domain" description="Glucose-methanol-choline oxidoreductase N-terminal" evidence="17">
    <location>
        <begin position="72"/>
        <end position="262"/>
    </location>
</feature>
<evidence type="ECO:0000256" key="5">
    <source>
        <dbReference type="ARBA" id="ARBA00022827"/>
    </source>
</evidence>
<dbReference type="GO" id="GO:0004769">
    <property type="term" value="F:steroid Delta-isomerase activity"/>
    <property type="evidence" value="ECO:0007669"/>
    <property type="project" value="UniProtKB-EC"/>
</dbReference>
<dbReference type="EC" id="1.1.3.6" evidence="13"/>
<feature type="domain" description="Glucose-methanol-choline oxidoreductase C-terminal" evidence="18">
    <location>
        <begin position="433"/>
        <end position="489"/>
    </location>
</feature>
<gene>
    <name evidence="19" type="ORF">GCM10010921_21530</name>
</gene>
<dbReference type="InterPro" id="IPR036188">
    <property type="entry name" value="FAD/NAD-bd_sf"/>
</dbReference>
<dbReference type="InterPro" id="IPR007867">
    <property type="entry name" value="GMC_OxRtase_C"/>
</dbReference>
<evidence type="ECO:0000259" key="18">
    <source>
        <dbReference type="Pfam" id="PF05199"/>
    </source>
</evidence>
<dbReference type="GO" id="GO:0016995">
    <property type="term" value="F:cholesterol oxidase activity"/>
    <property type="evidence" value="ECO:0007669"/>
    <property type="project" value="UniProtKB-EC"/>
</dbReference>
<evidence type="ECO:0000256" key="4">
    <source>
        <dbReference type="ARBA" id="ARBA00022630"/>
    </source>
</evidence>
<keyword evidence="4" id="KW-0285">Flavoprotein</keyword>
<keyword evidence="20" id="KW-1185">Reference proteome</keyword>
<evidence type="ECO:0000256" key="2">
    <source>
        <dbReference type="ARBA" id="ARBA00010790"/>
    </source>
</evidence>
<keyword evidence="5" id="KW-0274">FAD</keyword>
<keyword evidence="6" id="KW-0560">Oxidoreductase</keyword>
<dbReference type="AlphaFoldDB" id="A0A917IH31"/>
<reference evidence="19" key="2">
    <citation type="submission" date="2020-09" db="EMBL/GenBank/DDBJ databases">
        <authorList>
            <person name="Sun Q."/>
            <person name="Zhou Y."/>
        </authorList>
    </citation>
    <scope>NUCLEOTIDE SEQUENCE</scope>
    <source>
        <strain evidence="19">CGMCC 1.15794</strain>
    </source>
</reference>
<keyword evidence="8" id="KW-1207">Sterol metabolism</keyword>
<evidence type="ECO:0000313" key="20">
    <source>
        <dbReference type="Proteomes" id="UP000657592"/>
    </source>
</evidence>
<evidence type="ECO:0000256" key="8">
    <source>
        <dbReference type="ARBA" id="ARBA00023166"/>
    </source>
</evidence>
<dbReference type="RefSeq" id="WP_188756293.1">
    <property type="nucleotide sequence ID" value="NZ_BMJY01000009.1"/>
</dbReference>
<reference evidence="19" key="1">
    <citation type="journal article" date="2014" name="Int. J. Syst. Evol. Microbiol.">
        <title>Complete genome sequence of Corynebacterium casei LMG S-19264T (=DSM 44701T), isolated from a smear-ripened cheese.</title>
        <authorList>
            <consortium name="US DOE Joint Genome Institute (JGI-PGF)"/>
            <person name="Walter F."/>
            <person name="Albersmeier A."/>
            <person name="Kalinowski J."/>
            <person name="Ruckert C."/>
        </authorList>
    </citation>
    <scope>NUCLEOTIDE SEQUENCE</scope>
    <source>
        <strain evidence="19">CGMCC 1.15794</strain>
    </source>
</reference>
<dbReference type="InterPro" id="IPR052542">
    <property type="entry name" value="Cholesterol_Oxidase"/>
</dbReference>
<comment type="caution">
    <text evidence="19">The sequence shown here is derived from an EMBL/GenBank/DDBJ whole genome shotgun (WGS) entry which is preliminary data.</text>
</comment>
<organism evidence="19 20">
    <name type="scientific">Microbacterium album</name>
    <dbReference type="NCBI Taxonomy" id="2053191"/>
    <lineage>
        <taxon>Bacteria</taxon>
        <taxon>Bacillati</taxon>
        <taxon>Actinomycetota</taxon>
        <taxon>Actinomycetes</taxon>
        <taxon>Micrococcales</taxon>
        <taxon>Microbacteriaceae</taxon>
        <taxon>Microbacterium</taxon>
    </lineage>
</organism>
<evidence type="ECO:0000256" key="11">
    <source>
        <dbReference type="ARBA" id="ARBA00038856"/>
    </source>
</evidence>
<evidence type="ECO:0000256" key="3">
    <source>
        <dbReference type="ARBA" id="ARBA00022548"/>
    </source>
</evidence>
<dbReference type="Pfam" id="PF05199">
    <property type="entry name" value="GMC_oxred_C"/>
    <property type="match status" value="1"/>
</dbReference>
<dbReference type="Gene3D" id="3.50.50.60">
    <property type="entry name" value="FAD/NAD(P)-binding domain"/>
    <property type="match status" value="1"/>
</dbReference>
<evidence type="ECO:0000256" key="14">
    <source>
        <dbReference type="ARBA" id="ARBA00049744"/>
    </source>
</evidence>
<dbReference type="Pfam" id="PF00732">
    <property type="entry name" value="GMC_oxred_N"/>
    <property type="match status" value="1"/>
</dbReference>
<name>A0A917IH31_9MICO</name>
<keyword evidence="10" id="KW-0413">Isomerase</keyword>
<dbReference type="PANTHER" id="PTHR47470">
    <property type="entry name" value="CHOLESTEROL OXIDASE"/>
    <property type="match status" value="1"/>
</dbReference>
<evidence type="ECO:0000256" key="7">
    <source>
        <dbReference type="ARBA" id="ARBA00023098"/>
    </source>
</evidence>
<keyword evidence="7" id="KW-0443">Lipid metabolism</keyword>
<accession>A0A917IH31</accession>
<dbReference type="Proteomes" id="UP000657592">
    <property type="component" value="Unassembled WGS sequence"/>
</dbReference>
<dbReference type="SUPFAM" id="SSF51905">
    <property type="entry name" value="FAD/NAD(P)-binding domain"/>
    <property type="match status" value="1"/>
</dbReference>
<sequence length="755" mass="81358">MEHVRVDAVVVGSGFGGAAAAARLAQAGLSVVVLERGRRWKPGDFPRDVGKLEDDWLWGKDQGLYDIRWLDRMASVQAAGWGGGSLVYANVFARPPREVFDSWPDGYDRDALDPYYDVAAHMLRVRPVGTDPLTGQVPARTVAMEGAASRLHRPAGTVRPLLAVTFADHPGPPRAGECTFVGECMFGCNEGAKNSVDRNYLSIAEEHGAEARTLCEVDRIAPSALGYEVGYLDRAAGRRGLVQARAVFLAAGAVGTTELLLRNRDVLRTLPDLSPALGRGFSGNGDFLAFVSRPRSELSPQRGPTITTTTIVDCHIGKEKVWFQVQDGAYPAQLSELVRSLNPLRRPARARNPRARRRPEGSRSRGTMALLMMGRDTADGVLTLDHNGEARVAWRNRPNAPLYRAEMRAARQAARQLGGRVRFLPSWVFLRTGVTVHNLGGAPMGDDPCSSVIDRSGQVHGYPRLYVVDGAGIPASTGVNPSATITAVAERRVEAAIRELTGDETWRAPERAHAARAAVPEDEAMLAVQQWRHVHRHSYDPSPRPVVFREVLSGEVELVESGSTSARALRLRLAVELPDSGVPVGEPAPVASVTGVLDLGDARAEVRGDLTLFPRARGDGLYMRYDLSYTDGRRCHGRITGTKAATRGRRSLLRDLTTLSVSIEHSEGGASATGTGAVRISLPGVVALACSVRGGGRDHLAAAMAVARFGSYFVLTALRRARSFEDRGPKRQRSRCPCSGCAGSARSCGRAHGPA</sequence>
<proteinExistence type="inferred from homology"/>
<evidence type="ECO:0000313" key="19">
    <source>
        <dbReference type="EMBL" id="GGH45863.1"/>
    </source>
</evidence>
<evidence type="ECO:0000259" key="17">
    <source>
        <dbReference type="Pfam" id="PF00732"/>
    </source>
</evidence>
<dbReference type="InterPro" id="IPR000172">
    <property type="entry name" value="GMC_OxRdtase_N"/>
</dbReference>
<evidence type="ECO:0000256" key="15">
    <source>
        <dbReference type="ARBA" id="ARBA00049778"/>
    </source>
</evidence>
<evidence type="ECO:0000256" key="9">
    <source>
        <dbReference type="ARBA" id="ARBA00023221"/>
    </source>
</evidence>
<evidence type="ECO:0000256" key="16">
    <source>
        <dbReference type="SAM" id="MobiDB-lite"/>
    </source>
</evidence>
<feature type="compositionally biased region" description="Basic residues" evidence="16">
    <location>
        <begin position="346"/>
        <end position="357"/>
    </location>
</feature>
<evidence type="ECO:0000256" key="13">
    <source>
        <dbReference type="ARBA" id="ARBA00049723"/>
    </source>
</evidence>
<dbReference type="EC" id="5.3.3.1" evidence="11"/>
<dbReference type="Pfam" id="PF13450">
    <property type="entry name" value="NAD_binding_8"/>
    <property type="match status" value="1"/>
</dbReference>
<evidence type="ECO:0000256" key="1">
    <source>
        <dbReference type="ARBA" id="ARBA00001974"/>
    </source>
</evidence>
<evidence type="ECO:0000256" key="12">
    <source>
        <dbReference type="ARBA" id="ARBA00049645"/>
    </source>
</evidence>
<keyword evidence="9" id="KW-0753">Steroid metabolism</keyword>
<feature type="region of interest" description="Disordered" evidence="16">
    <location>
        <begin position="345"/>
        <end position="366"/>
    </location>
</feature>
<dbReference type="Gene3D" id="3.30.410.10">
    <property type="entry name" value="Cholesterol Oxidase, domain 2"/>
    <property type="match status" value="1"/>
</dbReference>
<dbReference type="GO" id="GO:0008203">
    <property type="term" value="P:cholesterol metabolic process"/>
    <property type="evidence" value="ECO:0007669"/>
    <property type="project" value="UniProtKB-KW"/>
</dbReference>
<evidence type="ECO:0000256" key="6">
    <source>
        <dbReference type="ARBA" id="ARBA00023002"/>
    </source>
</evidence>
<protein>
    <recommendedName>
        <fullName evidence="14">Cholesterol oxidase</fullName>
        <ecNumber evidence="13">1.1.3.6</ecNumber>
        <ecNumber evidence="11">5.3.3.1</ecNumber>
    </recommendedName>
    <alternativeName>
        <fullName evidence="15">Cholesterol isomerase</fullName>
    </alternativeName>
</protein>
<comment type="pathway">
    <text evidence="12">Steroid metabolism; cholesterol degradation.</text>
</comment>